<keyword evidence="2" id="KW-1185">Reference proteome</keyword>
<dbReference type="Gene3D" id="2.30.30.110">
    <property type="match status" value="1"/>
</dbReference>
<protein>
    <submittedName>
        <fullName evidence="1">Type II toxin-antitoxin system PemK/MazF family toxin</fullName>
    </submittedName>
</protein>
<dbReference type="InterPro" id="IPR011067">
    <property type="entry name" value="Plasmid_toxin/cell-grow_inhib"/>
</dbReference>
<reference evidence="1 2" key="1">
    <citation type="journal article" date="2024" name="Front. Plant Sci.">
        <title>Comprehensive phenomic and genomic studies of the species, Pectobacterium cacticida and proposal for reclassification as Alcorniella cacticida comb. nov.</title>
        <authorList>
            <person name="Jonca J."/>
            <person name="Pirhonen M."/>
            <person name="Waleron M.M."/>
            <person name="Gawor J."/>
            <person name="Mrozik A."/>
            <person name="Smoktunowicz M."/>
            <person name="Waleron K."/>
            <person name="Waleron M."/>
        </authorList>
    </citation>
    <scope>NUCLEOTIDE SEQUENCE [LARGE SCALE GENOMIC DNA]</scope>
    <source>
        <strain evidence="1 2">DPMP6</strain>
    </source>
</reference>
<evidence type="ECO:0000313" key="1">
    <source>
        <dbReference type="EMBL" id="WWO38017.1"/>
    </source>
</evidence>
<dbReference type="InterPro" id="IPR003477">
    <property type="entry name" value="PemK-like"/>
</dbReference>
<proteinExistence type="predicted"/>
<dbReference type="SUPFAM" id="SSF50118">
    <property type="entry name" value="Cell growth inhibitor/plasmid maintenance toxic component"/>
    <property type="match status" value="1"/>
</dbReference>
<sequence length="133" mass="14501">MPPKKGTSKFKRGQIWNIDLSPTRGHEIRTGVKDNTRPCLILSPSNVNKIGMVFIAPITQGASDIASEEGFLVTLSGAGTKTAGKIVLNQSRFLDIKDRVSSSSPVEKVDDYIVEECLGKLNAILDLELEEED</sequence>
<dbReference type="Pfam" id="PF02452">
    <property type="entry name" value="PemK_toxin"/>
    <property type="match status" value="1"/>
</dbReference>
<name>A0ABZ2G9D1_9GAMM</name>
<dbReference type="EMBL" id="CP125967">
    <property type="protein sequence ID" value="WWO38017.1"/>
    <property type="molecule type" value="Genomic_DNA"/>
</dbReference>
<dbReference type="PANTHER" id="PTHR33988:SF3">
    <property type="entry name" value="ENDORIBONUCLEASE TOXIN CHPB-RELATED"/>
    <property type="match status" value="1"/>
</dbReference>
<gene>
    <name evidence="1" type="ORF">QNA12_16085</name>
</gene>
<accession>A0ABZ2G9D1</accession>
<dbReference type="PANTHER" id="PTHR33988">
    <property type="entry name" value="ENDORIBONUCLEASE MAZF-RELATED"/>
    <property type="match status" value="1"/>
</dbReference>
<dbReference type="Proteomes" id="UP001379444">
    <property type="component" value="Chromosome"/>
</dbReference>
<organism evidence="1 2">
    <name type="scientific">Pectobacterium cacticida</name>
    <dbReference type="NCBI Taxonomy" id="69221"/>
    <lineage>
        <taxon>Bacteria</taxon>
        <taxon>Pseudomonadati</taxon>
        <taxon>Pseudomonadota</taxon>
        <taxon>Gammaproteobacteria</taxon>
        <taxon>Enterobacterales</taxon>
        <taxon>Pectobacteriaceae</taxon>
        <taxon>Pectobacterium</taxon>
    </lineage>
</organism>
<dbReference type="RefSeq" id="WP_264497932.1">
    <property type="nucleotide sequence ID" value="NZ_CP109947.1"/>
</dbReference>
<evidence type="ECO:0000313" key="2">
    <source>
        <dbReference type="Proteomes" id="UP001379444"/>
    </source>
</evidence>